<reference evidence="2" key="1">
    <citation type="submission" date="2023-03" db="EMBL/GenBank/DDBJ databases">
        <title>Massive genome expansion in bonnet fungi (Mycena s.s.) driven by repeated elements and novel gene families across ecological guilds.</title>
        <authorList>
            <consortium name="Lawrence Berkeley National Laboratory"/>
            <person name="Harder C.B."/>
            <person name="Miyauchi S."/>
            <person name="Viragh M."/>
            <person name="Kuo A."/>
            <person name="Thoen E."/>
            <person name="Andreopoulos B."/>
            <person name="Lu D."/>
            <person name="Skrede I."/>
            <person name="Drula E."/>
            <person name="Henrissat B."/>
            <person name="Morin E."/>
            <person name="Kohler A."/>
            <person name="Barry K."/>
            <person name="LaButti K."/>
            <person name="Morin E."/>
            <person name="Salamov A."/>
            <person name="Lipzen A."/>
            <person name="Mereny Z."/>
            <person name="Hegedus B."/>
            <person name="Baldrian P."/>
            <person name="Stursova M."/>
            <person name="Weitz H."/>
            <person name="Taylor A."/>
            <person name="Grigoriev I.V."/>
            <person name="Nagy L.G."/>
            <person name="Martin F."/>
            <person name="Kauserud H."/>
        </authorList>
    </citation>
    <scope>NUCLEOTIDE SEQUENCE</scope>
    <source>
        <strain evidence="2">CBHHK188m</strain>
    </source>
</reference>
<evidence type="ECO:0000256" key="1">
    <source>
        <dbReference type="SAM" id="MobiDB-lite"/>
    </source>
</evidence>
<evidence type="ECO:0000313" key="3">
    <source>
        <dbReference type="Proteomes" id="UP001215280"/>
    </source>
</evidence>
<gene>
    <name evidence="2" type="ORF">DFH07DRAFT_934915</name>
</gene>
<dbReference type="EMBL" id="JARJLG010000001">
    <property type="protein sequence ID" value="KAJ7785008.1"/>
    <property type="molecule type" value="Genomic_DNA"/>
</dbReference>
<feature type="compositionally biased region" description="Acidic residues" evidence="1">
    <location>
        <begin position="477"/>
        <end position="509"/>
    </location>
</feature>
<keyword evidence="3" id="KW-1185">Reference proteome</keyword>
<accession>A0AAD7KK65</accession>
<proteinExistence type="predicted"/>
<organism evidence="2 3">
    <name type="scientific">Mycena maculata</name>
    <dbReference type="NCBI Taxonomy" id="230809"/>
    <lineage>
        <taxon>Eukaryota</taxon>
        <taxon>Fungi</taxon>
        <taxon>Dikarya</taxon>
        <taxon>Basidiomycota</taxon>
        <taxon>Agaricomycotina</taxon>
        <taxon>Agaricomycetes</taxon>
        <taxon>Agaricomycetidae</taxon>
        <taxon>Agaricales</taxon>
        <taxon>Marasmiineae</taxon>
        <taxon>Mycenaceae</taxon>
        <taxon>Mycena</taxon>
    </lineage>
</organism>
<comment type="caution">
    <text evidence="2">The sequence shown here is derived from an EMBL/GenBank/DDBJ whole genome shotgun (WGS) entry which is preliminary data.</text>
</comment>
<name>A0AAD7KK65_9AGAR</name>
<dbReference type="AlphaFoldDB" id="A0AAD7KK65"/>
<dbReference type="Proteomes" id="UP001215280">
    <property type="component" value="Unassembled WGS sequence"/>
</dbReference>
<evidence type="ECO:0000313" key="2">
    <source>
        <dbReference type="EMBL" id="KAJ7785008.1"/>
    </source>
</evidence>
<protein>
    <recommendedName>
        <fullName evidence="4">F-box domain-containing protein</fullName>
    </recommendedName>
</protein>
<evidence type="ECO:0008006" key="4">
    <source>
        <dbReference type="Google" id="ProtNLM"/>
    </source>
</evidence>
<feature type="region of interest" description="Disordered" evidence="1">
    <location>
        <begin position="457"/>
        <end position="534"/>
    </location>
</feature>
<sequence length="562" mass="63341">MSLAKIDPIDRLSPELFSMVTELLCDGAVIELPSPPHPGPPVVCSQVSGRWRNFVHGQPRLWKRYRLYLKERQQFDSLTSLLEEFLEYSQPTVEFSIGLSPLAGKLGERVLRNIIAKHSRRIEVLVLHVPQVMARVLCTAPAMPFDRLRTFEILMPRNPGTRPALDSNGADLNLFAAAPIVTDITLGFSDGLLRLPGLRVGQRNLPLAWLRVFCAPRVWMEALESVRIFRGCPQLEECTLFCEVYHDGQDFNNIRADSPVIMQYLRRLHVTFRLLQAFPWHYITTPNLVDLSVTGLSDNDYTDWPEGTFMSFRLRSRFALTSLALRFDFSEQVDAIIRILETTPELKLLELRWTQMYDEATEDISRLLKYLARRADHPLSLPDLRRIHIDATEESVQMLRSRCLEGDDVAMSTIVLYVKGPPERGSFHDDINDLIRRKIRVGILTMDFYGAEELAHINSDSSESEESNGSSDNSDGGGDEEDRGDESEGEDSGVETDSEDAADSDDAPWDELTLGMTGMSLAQDAADGDDAPWEKLTLGMNDMALAQDAADSDDDRMSPWGC</sequence>